<sequence>MRIAVLGAGAIGAYVGAALHRAGAQVHPIARGRQLAAVVAGGLECPVEPDLRKDVWLKLMVNIAFNPISALTRSAMAAICRHRDARRLGSHPEISIERRLAGAEVPTLRAIHAVADLLNHSVSAPLAEVASWHTVHTGTPGAGSAFPRSEDGGAPPAPGTPCRAACGGARS</sequence>
<dbReference type="Pfam" id="PF02558">
    <property type="entry name" value="ApbA"/>
    <property type="match status" value="1"/>
</dbReference>
<accession>A0ABS5AQC1</accession>
<evidence type="ECO:0008006" key="6">
    <source>
        <dbReference type="Google" id="ProtNLM"/>
    </source>
</evidence>
<dbReference type="InterPro" id="IPR013328">
    <property type="entry name" value="6PGD_dom2"/>
</dbReference>
<dbReference type="Gene3D" id="3.40.50.720">
    <property type="entry name" value="NAD(P)-binding Rossmann-like Domain"/>
    <property type="match status" value="1"/>
</dbReference>
<proteinExistence type="predicted"/>
<dbReference type="Gene3D" id="1.10.1040.10">
    <property type="entry name" value="N-(1-d-carboxylethyl)-l-norvaline Dehydrogenase, domain 2"/>
    <property type="match status" value="1"/>
</dbReference>
<reference evidence="4 5" key="1">
    <citation type="submission" date="2021-03" db="EMBL/GenBank/DDBJ databases">
        <title>Sequencing the genomes of 1000 actinobacteria strains.</title>
        <authorList>
            <person name="Klenk H.-P."/>
        </authorList>
    </citation>
    <scope>NUCLEOTIDE SEQUENCE [LARGE SCALE GENOMIC DNA]</scope>
    <source>
        <strain evidence="4 5">DSM 44580</strain>
    </source>
</reference>
<dbReference type="InterPro" id="IPR013752">
    <property type="entry name" value="KPA_reductase"/>
</dbReference>
<keyword evidence="5" id="KW-1185">Reference proteome</keyword>
<feature type="domain" description="Ketopantoate reductase C-terminal" evidence="3">
    <location>
        <begin position="50"/>
        <end position="88"/>
    </location>
</feature>
<evidence type="ECO:0000313" key="4">
    <source>
        <dbReference type="EMBL" id="MBP2478756.1"/>
    </source>
</evidence>
<dbReference type="InterPro" id="IPR013332">
    <property type="entry name" value="KPR_N"/>
</dbReference>
<evidence type="ECO:0000256" key="1">
    <source>
        <dbReference type="SAM" id="MobiDB-lite"/>
    </source>
</evidence>
<dbReference type="EMBL" id="JAGIOO010000001">
    <property type="protein sequence ID" value="MBP2478756.1"/>
    <property type="molecule type" value="Genomic_DNA"/>
</dbReference>
<gene>
    <name evidence="4" type="ORF">JOF53_007628</name>
</gene>
<dbReference type="InterPro" id="IPR008927">
    <property type="entry name" value="6-PGluconate_DH-like_C_sf"/>
</dbReference>
<feature type="region of interest" description="Disordered" evidence="1">
    <location>
        <begin position="140"/>
        <end position="171"/>
    </location>
</feature>
<dbReference type="Proteomes" id="UP001519363">
    <property type="component" value="Unassembled WGS sequence"/>
</dbReference>
<protein>
    <recommendedName>
        <fullName evidence="6">2-dehydropantoate 2-reductase</fullName>
    </recommendedName>
</protein>
<name>A0ABS5AQC1_9PSEU</name>
<dbReference type="SUPFAM" id="SSF48179">
    <property type="entry name" value="6-phosphogluconate dehydrogenase C-terminal domain-like"/>
    <property type="match status" value="1"/>
</dbReference>
<comment type="caution">
    <text evidence="4">The sequence shown here is derived from an EMBL/GenBank/DDBJ whole genome shotgun (WGS) entry which is preliminary data.</text>
</comment>
<evidence type="ECO:0000259" key="2">
    <source>
        <dbReference type="Pfam" id="PF02558"/>
    </source>
</evidence>
<organism evidence="4 5">
    <name type="scientific">Crossiella equi</name>
    <dbReference type="NCBI Taxonomy" id="130796"/>
    <lineage>
        <taxon>Bacteria</taxon>
        <taxon>Bacillati</taxon>
        <taxon>Actinomycetota</taxon>
        <taxon>Actinomycetes</taxon>
        <taxon>Pseudonocardiales</taxon>
        <taxon>Pseudonocardiaceae</taxon>
        <taxon>Crossiella</taxon>
    </lineage>
</organism>
<feature type="domain" description="Ketopantoate reductase N-terminal" evidence="2">
    <location>
        <begin position="3"/>
        <end position="45"/>
    </location>
</feature>
<dbReference type="RefSeq" id="WP_086786694.1">
    <property type="nucleotide sequence ID" value="NZ_JAGIOO010000001.1"/>
</dbReference>
<dbReference type="InterPro" id="IPR036291">
    <property type="entry name" value="NAD(P)-bd_dom_sf"/>
</dbReference>
<dbReference type="SUPFAM" id="SSF51735">
    <property type="entry name" value="NAD(P)-binding Rossmann-fold domains"/>
    <property type="match status" value="1"/>
</dbReference>
<dbReference type="Pfam" id="PF08546">
    <property type="entry name" value="ApbA_C"/>
    <property type="match status" value="1"/>
</dbReference>
<evidence type="ECO:0000259" key="3">
    <source>
        <dbReference type="Pfam" id="PF08546"/>
    </source>
</evidence>
<evidence type="ECO:0000313" key="5">
    <source>
        <dbReference type="Proteomes" id="UP001519363"/>
    </source>
</evidence>